<name>A0A0N8GL07_9CHLR</name>
<comment type="cofactor">
    <cofactor evidence="5">
        <name>Mg(2+)</name>
        <dbReference type="ChEBI" id="CHEBI:18420"/>
    </cofactor>
    <cofactor evidence="5">
        <name>Mn(2+)</name>
        <dbReference type="ChEBI" id="CHEBI:29035"/>
    </cofactor>
    <text evidence="5">Mg(2+). Can also accept Mn(2+).</text>
</comment>
<keyword evidence="2 5" id="KW-0547">Nucleotide-binding</keyword>
<dbReference type="PANTHER" id="PTHR21060">
    <property type="entry name" value="ACETATE KINASE"/>
    <property type="match status" value="1"/>
</dbReference>
<evidence type="ECO:0000313" key="8">
    <source>
        <dbReference type="Proteomes" id="UP000050430"/>
    </source>
</evidence>
<keyword evidence="5" id="KW-0479">Metal-binding</keyword>
<dbReference type="PRINTS" id="PR00471">
    <property type="entry name" value="ACETATEKNASE"/>
</dbReference>
<feature type="active site" description="Proton donor/acceptor" evidence="5">
    <location>
        <position position="146"/>
    </location>
</feature>
<dbReference type="InterPro" id="IPR043129">
    <property type="entry name" value="ATPase_NBD"/>
</dbReference>
<keyword evidence="5" id="KW-0963">Cytoplasm</keyword>
<dbReference type="GO" id="GO:0005737">
    <property type="term" value="C:cytoplasm"/>
    <property type="evidence" value="ECO:0007669"/>
    <property type="project" value="UniProtKB-SubCell"/>
</dbReference>
<comment type="catalytic activity">
    <reaction evidence="5">
        <text>acetate + ATP = acetyl phosphate + ADP</text>
        <dbReference type="Rhea" id="RHEA:11352"/>
        <dbReference type="ChEBI" id="CHEBI:22191"/>
        <dbReference type="ChEBI" id="CHEBI:30089"/>
        <dbReference type="ChEBI" id="CHEBI:30616"/>
        <dbReference type="ChEBI" id="CHEBI:456216"/>
        <dbReference type="EC" id="2.7.2.1"/>
    </reaction>
</comment>
<protein>
    <recommendedName>
        <fullName evidence="5">Acetate kinase</fullName>
        <ecNumber evidence="5">2.7.2.1</ecNumber>
    </recommendedName>
    <alternativeName>
        <fullName evidence="5">Acetokinase</fullName>
    </alternativeName>
</protein>
<feature type="binding site" evidence="5">
    <location>
        <position position="7"/>
    </location>
    <ligand>
        <name>Mg(2+)</name>
        <dbReference type="ChEBI" id="CHEBI:18420"/>
    </ligand>
</feature>
<organism evidence="7 8">
    <name type="scientific">Leptolinea tardivitalis</name>
    <dbReference type="NCBI Taxonomy" id="229920"/>
    <lineage>
        <taxon>Bacteria</taxon>
        <taxon>Bacillati</taxon>
        <taxon>Chloroflexota</taxon>
        <taxon>Anaerolineae</taxon>
        <taxon>Anaerolineales</taxon>
        <taxon>Anaerolineaceae</taxon>
        <taxon>Leptolinea</taxon>
    </lineage>
</organism>
<comment type="similarity">
    <text evidence="5 6">Belongs to the acetokinase family.</text>
</comment>
<comment type="caution">
    <text evidence="5">Lacks conserved residue(s) required for the propagation of feature annotation.</text>
</comment>
<feature type="site" description="Transition state stabilizer" evidence="5">
    <location>
        <position position="178"/>
    </location>
</feature>
<dbReference type="NCBIfam" id="TIGR00016">
    <property type="entry name" value="ackA"/>
    <property type="match status" value="1"/>
</dbReference>
<evidence type="ECO:0000256" key="6">
    <source>
        <dbReference type="RuleBase" id="RU003835"/>
    </source>
</evidence>
<evidence type="ECO:0000256" key="3">
    <source>
        <dbReference type="ARBA" id="ARBA00022777"/>
    </source>
</evidence>
<dbReference type="Gene3D" id="3.30.420.40">
    <property type="match status" value="2"/>
</dbReference>
<dbReference type="AlphaFoldDB" id="A0A0N8GL07"/>
<dbReference type="GO" id="GO:0005524">
    <property type="term" value="F:ATP binding"/>
    <property type="evidence" value="ECO:0007669"/>
    <property type="project" value="UniProtKB-KW"/>
</dbReference>
<comment type="pathway">
    <text evidence="5">Metabolic intermediate biosynthesis; acetyl-CoA biosynthesis; acetyl-CoA from acetate: step 1/2.</text>
</comment>
<keyword evidence="1 5" id="KW-0808">Transferase</keyword>
<dbReference type="GO" id="GO:0006085">
    <property type="term" value="P:acetyl-CoA biosynthetic process"/>
    <property type="evidence" value="ECO:0007669"/>
    <property type="project" value="UniProtKB-UniRule"/>
</dbReference>
<dbReference type="PANTHER" id="PTHR21060:SF15">
    <property type="entry name" value="ACETATE KINASE-RELATED"/>
    <property type="match status" value="1"/>
</dbReference>
<dbReference type="Pfam" id="PF00871">
    <property type="entry name" value="Acetate_kinase"/>
    <property type="match status" value="1"/>
</dbReference>
<feature type="binding site" evidence="5">
    <location>
        <position position="89"/>
    </location>
    <ligand>
        <name>substrate</name>
    </ligand>
</feature>
<proteinExistence type="inferred from homology"/>
<comment type="function">
    <text evidence="5">Catalyzes the formation of acetyl phosphate from acetate and ATP. Can also catalyze the reverse reaction.</text>
</comment>
<feature type="site" description="Transition state stabilizer" evidence="5">
    <location>
        <position position="240"/>
    </location>
</feature>
<comment type="subcellular location">
    <subcellularLocation>
        <location evidence="5">Cytoplasm</location>
    </subcellularLocation>
</comment>
<evidence type="ECO:0000256" key="2">
    <source>
        <dbReference type="ARBA" id="ARBA00022741"/>
    </source>
</evidence>
<accession>A0A0N8GL07</accession>
<dbReference type="GO" id="GO:0006083">
    <property type="term" value="P:acetate metabolic process"/>
    <property type="evidence" value="ECO:0007669"/>
    <property type="project" value="TreeGrafter"/>
</dbReference>
<dbReference type="HAMAP" id="MF_00020">
    <property type="entry name" value="Acetate_kinase"/>
    <property type="match status" value="1"/>
</dbReference>
<keyword evidence="8" id="KW-1185">Reference proteome</keyword>
<dbReference type="EC" id="2.7.2.1" evidence="5"/>
<dbReference type="SUPFAM" id="SSF53067">
    <property type="entry name" value="Actin-like ATPase domain"/>
    <property type="match status" value="2"/>
</dbReference>
<dbReference type="InterPro" id="IPR000890">
    <property type="entry name" value="Aliphatic_acid_kin_short-chain"/>
</dbReference>
<evidence type="ECO:0000256" key="1">
    <source>
        <dbReference type="ARBA" id="ARBA00022679"/>
    </source>
</evidence>
<keyword evidence="4 5" id="KW-0067">ATP-binding</keyword>
<keyword evidence="5" id="KW-0460">Magnesium</keyword>
<keyword evidence="3 5" id="KW-0418">Kinase</keyword>
<dbReference type="STRING" id="229920.ADM99_13035"/>
<dbReference type="GO" id="GO:0008776">
    <property type="term" value="F:acetate kinase activity"/>
    <property type="evidence" value="ECO:0007669"/>
    <property type="project" value="UniProtKB-UniRule"/>
</dbReference>
<dbReference type="PIRSF" id="PIRSF000722">
    <property type="entry name" value="Acetate_prop_kin"/>
    <property type="match status" value="1"/>
</dbReference>
<gene>
    <name evidence="5" type="primary">ackA</name>
    <name evidence="7" type="ORF">ADM99_13035</name>
</gene>
<evidence type="ECO:0000313" key="7">
    <source>
        <dbReference type="EMBL" id="KPL71170.1"/>
    </source>
</evidence>
<dbReference type="InterPro" id="IPR004372">
    <property type="entry name" value="Ac/propionate_kinase"/>
</dbReference>
<dbReference type="RefSeq" id="WP_062422928.1">
    <property type="nucleotide sequence ID" value="NZ_BBYA01000011.1"/>
</dbReference>
<evidence type="ECO:0000256" key="5">
    <source>
        <dbReference type="HAMAP-Rule" id="MF_00020"/>
    </source>
</evidence>
<dbReference type="UniPathway" id="UPA00340">
    <property type="reaction ID" value="UER00458"/>
</dbReference>
<dbReference type="PATRIC" id="fig|229920.5.peg.2932"/>
<feature type="binding site" evidence="5">
    <location>
        <position position="384"/>
    </location>
    <ligand>
        <name>Mg(2+)</name>
        <dbReference type="ChEBI" id="CHEBI:18420"/>
    </ligand>
</feature>
<dbReference type="Proteomes" id="UP000050430">
    <property type="component" value="Unassembled WGS sequence"/>
</dbReference>
<dbReference type="GO" id="GO:0000287">
    <property type="term" value="F:magnesium ion binding"/>
    <property type="evidence" value="ECO:0007669"/>
    <property type="project" value="UniProtKB-UniRule"/>
</dbReference>
<sequence length="399" mass="43871">MNILIFNCGSSSQGFKLYQKEYGTTPILVAAGKARNVATKTRADSCLDWTAGSQKGSVNVELPSHREAARQILALLRKSNLSVDAIGHRFVHGGDVFQHTTRIDKAVLAGLKGCFPLAPIHNPNSYSVIEVCRELLPDAAQFAVFDTAFHANMPAESRQYALPRELVQENGYRKYGFHGLSYQYVSARTAEYLGRPLEELKLILCHLGTGGSSVTAMKDGRSMDSSMGYSPLPGLVMSTRCGDLDPEIVLEMIRRGSSVDDVEFILNNQSGLIGLSGYSSNLEEVIAEGEKGNEDCRLAFDVYAHRLQLYLGAFFWLLNDADAIVFTDDVGLKSWKLREKVCRGVENLGILLDADANRLALPDQITCFSSPASRTRLLTVPTDEEQVILQEVLSQLEQA</sequence>
<comment type="caution">
    <text evidence="7">The sequence shown here is derived from an EMBL/GenBank/DDBJ whole genome shotgun (WGS) entry which is preliminary data.</text>
</comment>
<evidence type="ECO:0000256" key="4">
    <source>
        <dbReference type="ARBA" id="ARBA00022840"/>
    </source>
</evidence>
<dbReference type="OrthoDB" id="9802453at2"/>
<dbReference type="EMBL" id="LGCK01000012">
    <property type="protein sequence ID" value="KPL71170.1"/>
    <property type="molecule type" value="Genomic_DNA"/>
</dbReference>
<comment type="subunit">
    <text evidence="5">Homodimer.</text>
</comment>
<reference evidence="7 8" key="1">
    <citation type="submission" date="2015-07" db="EMBL/GenBank/DDBJ databases">
        <title>Genome sequence of Leptolinea tardivitalis DSM 16556.</title>
        <authorList>
            <person name="Hemp J."/>
            <person name="Ward L.M."/>
            <person name="Pace L.A."/>
            <person name="Fischer W.W."/>
        </authorList>
    </citation>
    <scope>NUCLEOTIDE SEQUENCE [LARGE SCALE GENOMIC DNA]</scope>
    <source>
        <strain evidence="7 8">YMTK-2</strain>
    </source>
</reference>